<dbReference type="SUPFAM" id="SSF54427">
    <property type="entry name" value="NTF2-like"/>
    <property type="match status" value="1"/>
</dbReference>
<dbReference type="Pfam" id="PF20409">
    <property type="entry name" value="SnoaL_5"/>
    <property type="match status" value="1"/>
</dbReference>
<evidence type="ECO:0000313" key="3">
    <source>
        <dbReference type="Proteomes" id="UP000295701"/>
    </source>
</evidence>
<dbReference type="InterPro" id="IPR046860">
    <property type="entry name" value="SnoaL_5"/>
</dbReference>
<sequence length="122" mass="13763">MSRDEIAAELIAGCHEGRTRENIDRLYATDAVSVEAMDMGQGRETRGRDAIKGKHDWWDGAMETLSQRIDGPYPHGPDRFALVFHVEARNKSGGDVIRSEEVAVYHLADGAIVREEFFYRPD</sequence>
<organism evidence="2 3">
    <name type="scientific">Palleronia sediminis</name>
    <dbReference type="NCBI Taxonomy" id="2547833"/>
    <lineage>
        <taxon>Bacteria</taxon>
        <taxon>Pseudomonadati</taxon>
        <taxon>Pseudomonadota</taxon>
        <taxon>Alphaproteobacteria</taxon>
        <taxon>Rhodobacterales</taxon>
        <taxon>Roseobacteraceae</taxon>
        <taxon>Palleronia</taxon>
    </lineage>
</organism>
<name>A0A4R6AQN1_9RHOB</name>
<comment type="caution">
    <text evidence="2">The sequence shown here is derived from an EMBL/GenBank/DDBJ whole genome shotgun (WGS) entry which is preliminary data.</text>
</comment>
<evidence type="ECO:0000259" key="1">
    <source>
        <dbReference type="Pfam" id="PF20409"/>
    </source>
</evidence>
<keyword evidence="3" id="KW-1185">Reference proteome</keyword>
<accession>A0A4R6AQN1</accession>
<dbReference type="Proteomes" id="UP000295701">
    <property type="component" value="Unassembled WGS sequence"/>
</dbReference>
<dbReference type="AlphaFoldDB" id="A0A4R6AQN1"/>
<dbReference type="InterPro" id="IPR032710">
    <property type="entry name" value="NTF2-like_dom_sf"/>
</dbReference>
<gene>
    <name evidence="2" type="ORF">E2L08_01805</name>
</gene>
<feature type="domain" description="SnoaL-like" evidence="1">
    <location>
        <begin position="1"/>
        <end position="119"/>
    </location>
</feature>
<dbReference type="OrthoDB" id="336094at2"/>
<dbReference type="EMBL" id="SNAA01000001">
    <property type="protein sequence ID" value="TDL84346.1"/>
    <property type="molecule type" value="Genomic_DNA"/>
</dbReference>
<protein>
    <submittedName>
        <fullName evidence="2">Nuclear transport factor 2 family protein</fullName>
    </submittedName>
</protein>
<reference evidence="2 3" key="1">
    <citation type="submission" date="2019-03" db="EMBL/GenBank/DDBJ databases">
        <title>Primorskyibacter sp. SS33 isolated from sediments.</title>
        <authorList>
            <person name="Xunke S."/>
        </authorList>
    </citation>
    <scope>NUCLEOTIDE SEQUENCE [LARGE SCALE GENOMIC DNA]</scope>
    <source>
        <strain evidence="2 3">SS33</strain>
    </source>
</reference>
<dbReference type="Gene3D" id="3.10.450.50">
    <property type="match status" value="1"/>
</dbReference>
<proteinExistence type="predicted"/>
<evidence type="ECO:0000313" key="2">
    <source>
        <dbReference type="EMBL" id="TDL84346.1"/>
    </source>
</evidence>